<evidence type="ECO:0000256" key="7">
    <source>
        <dbReference type="ARBA" id="ARBA00022801"/>
    </source>
</evidence>
<dbReference type="CDD" id="cd04690">
    <property type="entry name" value="NUDIX_Hydrolase"/>
    <property type="match status" value="1"/>
</dbReference>
<comment type="caution">
    <text evidence="18">The sequence shown here is derived from an EMBL/GenBank/DDBJ whole genome shotgun (WGS) entry which is preliminary data.</text>
</comment>
<keyword evidence="3" id="KW-0515">Mutator protein</keyword>
<keyword evidence="4" id="KW-0235">DNA replication</keyword>
<dbReference type="InterPro" id="IPR000086">
    <property type="entry name" value="NUDIX_hydrolase_dom"/>
</dbReference>
<keyword evidence="19" id="KW-1185">Reference proteome</keyword>
<evidence type="ECO:0000256" key="9">
    <source>
        <dbReference type="ARBA" id="ARBA00023204"/>
    </source>
</evidence>
<evidence type="ECO:0000256" key="13">
    <source>
        <dbReference type="ARBA" id="ARBA00040794"/>
    </source>
</evidence>
<accession>A0ABX0RFI3</accession>
<protein>
    <recommendedName>
        <fullName evidence="13">8-oxo-dGTP diphosphatase</fullName>
        <ecNumber evidence="12">3.6.1.55</ecNumber>
    </recommendedName>
    <alternativeName>
        <fullName evidence="16">7,8-dihydro-8-oxoguanine-triphosphatase</fullName>
    </alternativeName>
    <alternativeName>
        <fullName evidence="15">Mutator protein MutT</fullName>
    </alternativeName>
    <alternativeName>
        <fullName evidence="14">dGTP pyrophosphohydrolase</fullName>
    </alternativeName>
</protein>
<evidence type="ECO:0000256" key="1">
    <source>
        <dbReference type="ARBA" id="ARBA00001946"/>
    </source>
</evidence>
<dbReference type="EMBL" id="VWXF01000010">
    <property type="protein sequence ID" value="NIF23817.1"/>
    <property type="molecule type" value="Genomic_DNA"/>
</dbReference>
<evidence type="ECO:0000256" key="5">
    <source>
        <dbReference type="ARBA" id="ARBA00022723"/>
    </source>
</evidence>
<evidence type="ECO:0000256" key="15">
    <source>
        <dbReference type="ARBA" id="ARBA00041979"/>
    </source>
</evidence>
<comment type="catalytic activity">
    <reaction evidence="10">
        <text>8-oxo-dGTP + H2O = 8-oxo-dGMP + diphosphate + H(+)</text>
        <dbReference type="Rhea" id="RHEA:31575"/>
        <dbReference type="ChEBI" id="CHEBI:15377"/>
        <dbReference type="ChEBI" id="CHEBI:15378"/>
        <dbReference type="ChEBI" id="CHEBI:33019"/>
        <dbReference type="ChEBI" id="CHEBI:63224"/>
        <dbReference type="ChEBI" id="CHEBI:77896"/>
        <dbReference type="EC" id="3.6.1.55"/>
    </reaction>
</comment>
<evidence type="ECO:0000256" key="8">
    <source>
        <dbReference type="ARBA" id="ARBA00022842"/>
    </source>
</evidence>
<dbReference type="Proteomes" id="UP001515683">
    <property type="component" value="Unassembled WGS sequence"/>
</dbReference>
<evidence type="ECO:0000256" key="11">
    <source>
        <dbReference type="ARBA" id="ARBA00036904"/>
    </source>
</evidence>
<keyword evidence="6" id="KW-0227">DNA damage</keyword>
<evidence type="ECO:0000256" key="2">
    <source>
        <dbReference type="ARBA" id="ARBA00005582"/>
    </source>
</evidence>
<dbReference type="Gene3D" id="3.90.79.10">
    <property type="entry name" value="Nucleoside Triphosphate Pyrophosphohydrolase"/>
    <property type="match status" value="1"/>
</dbReference>
<evidence type="ECO:0000313" key="18">
    <source>
        <dbReference type="EMBL" id="NIF23817.1"/>
    </source>
</evidence>
<organism evidence="18 19">
    <name type="scientific">Candidatus Pantoea multigeneris</name>
    <dbReference type="NCBI Taxonomy" id="2608357"/>
    <lineage>
        <taxon>Bacteria</taxon>
        <taxon>Pseudomonadati</taxon>
        <taxon>Pseudomonadota</taxon>
        <taxon>Gammaproteobacteria</taxon>
        <taxon>Enterobacterales</taxon>
        <taxon>Erwiniaceae</taxon>
        <taxon>Pantoea</taxon>
    </lineage>
</organism>
<keyword evidence="5" id="KW-0479">Metal-binding</keyword>
<evidence type="ECO:0000313" key="19">
    <source>
        <dbReference type="Proteomes" id="UP001515683"/>
    </source>
</evidence>
<evidence type="ECO:0000256" key="12">
    <source>
        <dbReference type="ARBA" id="ARBA00038905"/>
    </source>
</evidence>
<dbReference type="InterPro" id="IPR015797">
    <property type="entry name" value="NUDIX_hydrolase-like_dom_sf"/>
</dbReference>
<evidence type="ECO:0000256" key="6">
    <source>
        <dbReference type="ARBA" id="ARBA00022763"/>
    </source>
</evidence>
<dbReference type="PANTHER" id="PTHR47707">
    <property type="entry name" value="8-OXO-DGTP DIPHOSPHATASE"/>
    <property type="match status" value="1"/>
</dbReference>
<dbReference type="PANTHER" id="PTHR47707:SF1">
    <property type="entry name" value="NUDIX HYDROLASE FAMILY PROTEIN"/>
    <property type="match status" value="1"/>
</dbReference>
<comment type="similarity">
    <text evidence="2">Belongs to the Nudix hydrolase family.</text>
</comment>
<dbReference type="SUPFAM" id="SSF55811">
    <property type="entry name" value="Nudix"/>
    <property type="match status" value="1"/>
</dbReference>
<keyword evidence="9" id="KW-0234">DNA repair</keyword>
<proteinExistence type="inferred from homology"/>
<dbReference type="PROSITE" id="PS51462">
    <property type="entry name" value="NUDIX"/>
    <property type="match status" value="1"/>
</dbReference>
<comment type="catalytic activity">
    <reaction evidence="11">
        <text>8-oxo-GTP + H2O = 8-oxo-GMP + diphosphate + H(+)</text>
        <dbReference type="Rhea" id="RHEA:67616"/>
        <dbReference type="ChEBI" id="CHEBI:15377"/>
        <dbReference type="ChEBI" id="CHEBI:15378"/>
        <dbReference type="ChEBI" id="CHEBI:33019"/>
        <dbReference type="ChEBI" id="CHEBI:143553"/>
        <dbReference type="ChEBI" id="CHEBI:145694"/>
    </reaction>
</comment>
<keyword evidence="7" id="KW-0378">Hydrolase</keyword>
<dbReference type="InterPro" id="IPR047127">
    <property type="entry name" value="MutT-like"/>
</dbReference>
<evidence type="ECO:0000259" key="17">
    <source>
        <dbReference type="PROSITE" id="PS51462"/>
    </source>
</evidence>
<evidence type="ECO:0000256" key="10">
    <source>
        <dbReference type="ARBA" id="ARBA00035861"/>
    </source>
</evidence>
<dbReference type="RefSeq" id="WP_167017375.1">
    <property type="nucleotide sequence ID" value="NZ_VWXF01000010.1"/>
</dbReference>
<reference evidence="18 19" key="1">
    <citation type="journal article" date="2019" name="bioRxiv">
        <title>Bacteria contribute to plant secondary compound degradation in a generalist herbivore system.</title>
        <authorList>
            <person name="Francoeur C.B."/>
            <person name="Khadempour L."/>
            <person name="Moreira-Soto R.D."/>
            <person name="Gotting K."/>
            <person name="Book A.J."/>
            <person name="Pinto-Tomas A.A."/>
            <person name="Keefover-Ring K."/>
            <person name="Currie C.R."/>
        </authorList>
    </citation>
    <scope>NUCLEOTIDE SEQUENCE [LARGE SCALE GENOMIC DNA]</scope>
    <source>
        <strain evidence="18">Acro-835</strain>
    </source>
</reference>
<evidence type="ECO:0000256" key="3">
    <source>
        <dbReference type="ARBA" id="ARBA00022457"/>
    </source>
</evidence>
<evidence type="ECO:0000256" key="14">
    <source>
        <dbReference type="ARBA" id="ARBA00041592"/>
    </source>
</evidence>
<dbReference type="Pfam" id="PF00293">
    <property type="entry name" value="NUDIX"/>
    <property type="match status" value="1"/>
</dbReference>
<evidence type="ECO:0000256" key="16">
    <source>
        <dbReference type="ARBA" id="ARBA00042798"/>
    </source>
</evidence>
<feature type="domain" description="Nudix hydrolase" evidence="17">
    <location>
        <begin position="4"/>
        <end position="134"/>
    </location>
</feature>
<dbReference type="EC" id="3.6.1.55" evidence="12"/>
<gene>
    <name evidence="18" type="ORF">F3J40_19740</name>
</gene>
<evidence type="ECO:0000256" key="4">
    <source>
        <dbReference type="ARBA" id="ARBA00022705"/>
    </source>
</evidence>
<comment type="cofactor">
    <cofactor evidence="1">
        <name>Mg(2+)</name>
        <dbReference type="ChEBI" id="CHEBI:18420"/>
    </cofactor>
</comment>
<keyword evidence="8" id="KW-0460">Magnesium</keyword>
<sequence length="137" mass="14893">MNADKHIHIAAAIITDTAGRCLLVRKQNTTHFMQPGGKIDAGETAAAALVRELAEELAVSITSDDLFYLGKFSDSAINEPGCEVVAEIYHLRTDKKDFVPAAEIAEVMWYPADGGRQVPLAPLTENHLLPLLPQLTQ</sequence>
<name>A0ABX0RFI3_9GAMM</name>